<dbReference type="GO" id="GO:0005886">
    <property type="term" value="C:plasma membrane"/>
    <property type="evidence" value="ECO:0007669"/>
    <property type="project" value="UniProtKB-SubCell"/>
</dbReference>
<evidence type="ECO:0000256" key="5">
    <source>
        <dbReference type="ARBA" id="ARBA00023040"/>
    </source>
</evidence>
<name>A0A1W0X6P4_HYPEX</name>
<feature type="transmembrane region" description="Helical" evidence="9">
    <location>
        <begin position="152"/>
        <end position="173"/>
    </location>
</feature>
<evidence type="ECO:0000256" key="7">
    <source>
        <dbReference type="ARBA" id="ARBA00023170"/>
    </source>
</evidence>
<dbReference type="CDD" id="cd00637">
    <property type="entry name" value="7tm_classA_rhodopsin-like"/>
    <property type="match status" value="1"/>
</dbReference>
<keyword evidence="5" id="KW-0297">G-protein coupled receptor</keyword>
<reference evidence="12" key="1">
    <citation type="submission" date="2017-01" db="EMBL/GenBank/DDBJ databases">
        <title>Comparative genomics of anhydrobiosis in the tardigrade Hypsibius dujardini.</title>
        <authorList>
            <person name="Yoshida Y."/>
            <person name="Koutsovoulos G."/>
            <person name="Laetsch D."/>
            <person name="Stevens L."/>
            <person name="Kumar S."/>
            <person name="Horikawa D."/>
            <person name="Ishino K."/>
            <person name="Komine S."/>
            <person name="Tomita M."/>
            <person name="Blaxter M."/>
            <person name="Arakawa K."/>
        </authorList>
    </citation>
    <scope>NUCLEOTIDE SEQUENCE [LARGE SCALE GENOMIC DNA]</scope>
    <source>
        <strain evidence="12">Z151</strain>
    </source>
</reference>
<dbReference type="GO" id="GO:0004930">
    <property type="term" value="F:G protein-coupled receptor activity"/>
    <property type="evidence" value="ECO:0007669"/>
    <property type="project" value="UniProtKB-KW"/>
</dbReference>
<keyword evidence="12" id="KW-1185">Reference proteome</keyword>
<keyword evidence="4 9" id="KW-1133">Transmembrane helix</keyword>
<evidence type="ECO:0000256" key="8">
    <source>
        <dbReference type="ARBA" id="ARBA00023224"/>
    </source>
</evidence>
<feature type="non-terminal residue" evidence="11">
    <location>
        <position position="1"/>
    </location>
</feature>
<dbReference type="AlphaFoldDB" id="A0A1W0X6P4"/>
<dbReference type="EMBL" id="MTYJ01000014">
    <property type="protein sequence ID" value="OQV23068.1"/>
    <property type="molecule type" value="Genomic_DNA"/>
</dbReference>
<evidence type="ECO:0000256" key="2">
    <source>
        <dbReference type="ARBA" id="ARBA00022475"/>
    </source>
</evidence>
<keyword evidence="7" id="KW-0675">Receptor</keyword>
<dbReference type="InterPro" id="IPR017452">
    <property type="entry name" value="GPCR_Rhodpsn_7TM"/>
</dbReference>
<feature type="transmembrane region" description="Helical" evidence="9">
    <location>
        <begin position="33"/>
        <end position="60"/>
    </location>
</feature>
<organism evidence="11 12">
    <name type="scientific">Hypsibius exemplaris</name>
    <name type="common">Freshwater tardigrade</name>
    <dbReference type="NCBI Taxonomy" id="2072580"/>
    <lineage>
        <taxon>Eukaryota</taxon>
        <taxon>Metazoa</taxon>
        <taxon>Ecdysozoa</taxon>
        <taxon>Tardigrada</taxon>
        <taxon>Eutardigrada</taxon>
        <taxon>Parachela</taxon>
        <taxon>Hypsibioidea</taxon>
        <taxon>Hypsibiidae</taxon>
        <taxon>Hypsibius</taxon>
    </lineage>
</organism>
<comment type="caution">
    <text evidence="11">The sequence shown here is derived from an EMBL/GenBank/DDBJ whole genome shotgun (WGS) entry which is preliminary data.</text>
</comment>
<feature type="domain" description="G-protein coupled receptors family 1 profile" evidence="10">
    <location>
        <begin position="51"/>
        <end position="306"/>
    </location>
</feature>
<evidence type="ECO:0000313" key="12">
    <source>
        <dbReference type="Proteomes" id="UP000192578"/>
    </source>
</evidence>
<dbReference type="SUPFAM" id="SSF81321">
    <property type="entry name" value="Family A G protein-coupled receptor-like"/>
    <property type="match status" value="1"/>
</dbReference>
<dbReference type="Proteomes" id="UP000192578">
    <property type="component" value="Unassembled WGS sequence"/>
</dbReference>
<dbReference type="OrthoDB" id="284782at2759"/>
<keyword evidence="6 9" id="KW-0472">Membrane</keyword>
<evidence type="ECO:0000313" key="11">
    <source>
        <dbReference type="EMBL" id="OQV23068.1"/>
    </source>
</evidence>
<protein>
    <recommendedName>
        <fullName evidence="10">G-protein coupled receptors family 1 profile domain-containing protein</fullName>
    </recommendedName>
</protein>
<comment type="subcellular location">
    <subcellularLocation>
        <location evidence="1">Cell membrane</location>
        <topology evidence="1">Multi-pass membrane protein</topology>
    </subcellularLocation>
</comment>
<feature type="transmembrane region" description="Helical" evidence="9">
    <location>
        <begin position="72"/>
        <end position="92"/>
    </location>
</feature>
<proteinExistence type="predicted"/>
<dbReference type="InterPro" id="IPR000276">
    <property type="entry name" value="GPCR_Rhodpsn"/>
</dbReference>
<evidence type="ECO:0000256" key="9">
    <source>
        <dbReference type="SAM" id="Phobius"/>
    </source>
</evidence>
<dbReference type="PROSITE" id="PS50262">
    <property type="entry name" value="G_PROTEIN_RECEP_F1_2"/>
    <property type="match status" value="1"/>
</dbReference>
<evidence type="ECO:0000256" key="6">
    <source>
        <dbReference type="ARBA" id="ARBA00023136"/>
    </source>
</evidence>
<feature type="transmembrane region" description="Helical" evidence="9">
    <location>
        <begin position="112"/>
        <end position="132"/>
    </location>
</feature>
<keyword evidence="8" id="KW-0807">Transducer</keyword>
<evidence type="ECO:0000256" key="1">
    <source>
        <dbReference type="ARBA" id="ARBA00004651"/>
    </source>
</evidence>
<keyword evidence="2" id="KW-1003">Cell membrane</keyword>
<dbReference type="PANTHER" id="PTHR22752">
    <property type="entry name" value="G PROTEIN-COUPLED RECEPTOR"/>
    <property type="match status" value="1"/>
</dbReference>
<evidence type="ECO:0000256" key="3">
    <source>
        <dbReference type="ARBA" id="ARBA00022692"/>
    </source>
</evidence>
<gene>
    <name evidence="11" type="ORF">BV898_20137</name>
</gene>
<feature type="transmembrane region" description="Helical" evidence="9">
    <location>
        <begin position="287"/>
        <end position="309"/>
    </location>
</feature>
<dbReference type="Pfam" id="PF00001">
    <property type="entry name" value="7tm_1"/>
    <property type="match status" value="1"/>
</dbReference>
<feature type="transmembrane region" description="Helical" evidence="9">
    <location>
        <begin position="204"/>
        <end position="225"/>
    </location>
</feature>
<evidence type="ECO:0000259" key="10">
    <source>
        <dbReference type="PROSITE" id="PS50262"/>
    </source>
</evidence>
<dbReference type="Gene3D" id="1.20.1070.10">
    <property type="entry name" value="Rhodopsin 7-helix transmembrane proteins"/>
    <property type="match status" value="1"/>
</dbReference>
<feature type="transmembrane region" description="Helical" evidence="9">
    <location>
        <begin position="252"/>
        <end position="275"/>
    </location>
</feature>
<accession>A0A1W0X6P4</accession>
<keyword evidence="3 9" id="KW-0812">Transmembrane</keyword>
<sequence length="376" mass="41483">LENTGNVAATDTNRGRKDLHDAFNRLLALKRQALFISLSALCAGLTICGVFSSIFILATVRYSKLLTASSVLIGNLCLCTLIYTLFVLPVHIMTFLARSSVVGDSSGLCQAVSFLHVTLNMASANAHVVIALHRFLMMRASAKYTFFRSRRFAYGLAVTSWIPSILTNVFPLFGMGARHGFDRKLFRCTFGPPANRSYALYSRLTLGVVPLLIMVAFYAAIYCMLRRSKRRLDTIVQRQPASLRSARRDYQATRICCIACLGFFVFYLPNAVYGLLSHYGVVGSPAASLICNQMQIIGLATNPLLYALFSTDLRMSMLICLRRCRLPGDFIKTGDSSTVKSNSQTAGLSMTRTGARRSRRAEQVASAVLEIRVTPC</sequence>
<dbReference type="PRINTS" id="PR00237">
    <property type="entry name" value="GPCRRHODOPSN"/>
</dbReference>
<evidence type="ECO:0000256" key="4">
    <source>
        <dbReference type="ARBA" id="ARBA00022989"/>
    </source>
</evidence>